<accession>A0A9D3UZP7</accession>
<gene>
    <name evidence="1" type="ORF">J1N35_029266</name>
</gene>
<protein>
    <submittedName>
        <fullName evidence="1">Uncharacterized protein</fullName>
    </submittedName>
</protein>
<comment type="caution">
    <text evidence="1">The sequence shown here is derived from an EMBL/GenBank/DDBJ whole genome shotgun (WGS) entry which is preliminary data.</text>
</comment>
<evidence type="ECO:0000313" key="1">
    <source>
        <dbReference type="EMBL" id="KAH1064279.1"/>
    </source>
</evidence>
<keyword evidence="2" id="KW-1185">Reference proteome</keyword>
<dbReference type="AlphaFoldDB" id="A0A9D3UZP7"/>
<evidence type="ECO:0000313" key="2">
    <source>
        <dbReference type="Proteomes" id="UP000828251"/>
    </source>
</evidence>
<organism evidence="1 2">
    <name type="scientific">Gossypium stocksii</name>
    <dbReference type="NCBI Taxonomy" id="47602"/>
    <lineage>
        <taxon>Eukaryota</taxon>
        <taxon>Viridiplantae</taxon>
        <taxon>Streptophyta</taxon>
        <taxon>Embryophyta</taxon>
        <taxon>Tracheophyta</taxon>
        <taxon>Spermatophyta</taxon>
        <taxon>Magnoliopsida</taxon>
        <taxon>eudicotyledons</taxon>
        <taxon>Gunneridae</taxon>
        <taxon>Pentapetalae</taxon>
        <taxon>rosids</taxon>
        <taxon>malvids</taxon>
        <taxon>Malvales</taxon>
        <taxon>Malvaceae</taxon>
        <taxon>Malvoideae</taxon>
        <taxon>Gossypium</taxon>
    </lineage>
</organism>
<proteinExistence type="predicted"/>
<dbReference type="EMBL" id="JAIQCV010000009">
    <property type="protein sequence ID" value="KAH1064279.1"/>
    <property type="molecule type" value="Genomic_DNA"/>
</dbReference>
<reference evidence="1 2" key="1">
    <citation type="journal article" date="2021" name="Plant Biotechnol. J.">
        <title>Multi-omics assisted identification of the key and species-specific regulatory components of drought-tolerant mechanisms in Gossypium stocksii.</title>
        <authorList>
            <person name="Yu D."/>
            <person name="Ke L."/>
            <person name="Zhang D."/>
            <person name="Wu Y."/>
            <person name="Sun Y."/>
            <person name="Mei J."/>
            <person name="Sun J."/>
            <person name="Sun Y."/>
        </authorList>
    </citation>
    <scope>NUCLEOTIDE SEQUENCE [LARGE SCALE GENOMIC DNA]</scope>
    <source>
        <strain evidence="2">cv. E1</strain>
        <tissue evidence="1">Leaf</tissue>
    </source>
</reference>
<sequence>MGRSCRAASLEPPTVQGENLILEEDYMENSIANGGRGYENGDDAVTQTILRVLKRVDGAQSRVELVELPTV</sequence>
<dbReference type="Proteomes" id="UP000828251">
    <property type="component" value="Unassembled WGS sequence"/>
</dbReference>
<name>A0A9D3UZP7_9ROSI</name>